<feature type="domain" description="Peptidase S53" evidence="10">
    <location>
        <begin position="46"/>
        <end position="455"/>
    </location>
</feature>
<dbReference type="InterPro" id="IPR036396">
    <property type="entry name" value="Cyt_P450_sf"/>
</dbReference>
<keyword evidence="9" id="KW-1133">Transmembrane helix</keyword>
<organism evidence="11 12">
    <name type="scientific">Elasticomyces elasticus</name>
    <dbReference type="NCBI Taxonomy" id="574655"/>
    <lineage>
        <taxon>Eukaryota</taxon>
        <taxon>Fungi</taxon>
        <taxon>Dikarya</taxon>
        <taxon>Ascomycota</taxon>
        <taxon>Pezizomycotina</taxon>
        <taxon>Dothideomycetes</taxon>
        <taxon>Dothideomycetidae</taxon>
        <taxon>Mycosphaerellales</taxon>
        <taxon>Teratosphaeriaceae</taxon>
        <taxon>Elasticomyces</taxon>
    </lineage>
</organism>
<dbReference type="SUPFAM" id="SSF52743">
    <property type="entry name" value="Subtilisin-like"/>
    <property type="match status" value="1"/>
</dbReference>
<sequence>MYCNATSASSYASVHMEMPIATGFLYSRAIWAIGLLVAIVITRMITAKPKTLAGTKSLPQIPGLPYIGAPWGVPVPGAESAWHFVELHKKYGPIYAWEVFGTYHVWVESDKIARDLLVHRGKKYGGRHEIPAAVGVKDGSEFFWRHKNFIHALSRQANAENIFFGYPELENKNTLRRLLDHPDKWSEHIITHCSRVAGRIAWGDARHGTKLLHVVPVLLKAVSPSGPIVNLLTPLMNLPDSISPWKKAEARRRQQMQDAFYEAQEDVMKRYEEGTAEDSWTKLWLEKAQGLEKSHLNKHEAAHAVGSNALVAIVTIGSPVNASVPLYLQKYVGSRHAGLYNPAGRAIPDLAAQGSNFTIYWNGSLTPGSGTSASTPLMAAILALVNDALIAAGKPKLGFLNPWLYSVGHEAFTDILSGSSAGCDTDGFPAEPGWDAVTGWGTPRFHDILSLLGVESTTASEHLFCKAYIALLHLDFFFTLGFWIQAFLLAYLLHGQRLHNPYAMYIAFSQLIATPLQLVLGLVSVRYEHRTGQWWSIAVCTVNLGLIGPELYNWYTSRHIVRIGPNEVHVSDPEFYDVLYASLPARRHKDIVAVDGFGLAQSVTAMANHEHHRMRRAALNPFFSGQTVAKMQQSIVQPMIDKACQAFSAAYESRKPVDTEAVMVALTTDIVTEYAFAKSYGFLDRPGYVPEWIEVLKGAAESSMLFRYLPFMIRLIMSSPEWLVKMFDPKLMQLFTIKAVGNAETPSVFDVC</sequence>
<keyword evidence="9" id="KW-0812">Transmembrane</keyword>
<feature type="binding site" evidence="8">
    <location>
        <position position="414"/>
    </location>
    <ligand>
        <name>Ca(2+)</name>
        <dbReference type="ChEBI" id="CHEBI:29108"/>
    </ligand>
</feature>
<dbReference type="Proteomes" id="UP001310594">
    <property type="component" value="Unassembled WGS sequence"/>
</dbReference>
<dbReference type="PROSITE" id="PS00138">
    <property type="entry name" value="SUBTILASE_SER"/>
    <property type="match status" value="1"/>
</dbReference>
<dbReference type="PROSITE" id="PS51695">
    <property type="entry name" value="SEDOLISIN"/>
    <property type="match status" value="1"/>
</dbReference>
<evidence type="ECO:0000256" key="9">
    <source>
        <dbReference type="SAM" id="Phobius"/>
    </source>
</evidence>
<feature type="transmembrane region" description="Helical" evidence="9">
    <location>
        <begin position="20"/>
        <end position="41"/>
    </location>
</feature>
<feature type="binding site" evidence="8">
    <location>
        <position position="415"/>
    </location>
    <ligand>
        <name>Ca(2+)</name>
        <dbReference type="ChEBI" id="CHEBI:29108"/>
    </ligand>
</feature>
<name>A0AAN7VRN5_9PEZI</name>
<keyword evidence="4" id="KW-0378">Hydrolase</keyword>
<comment type="similarity">
    <text evidence="1">Belongs to the cytochrome P450 family.</text>
</comment>
<keyword evidence="7" id="KW-0408">Iron</keyword>
<evidence type="ECO:0000256" key="3">
    <source>
        <dbReference type="ARBA" id="ARBA00022723"/>
    </source>
</evidence>
<dbReference type="Gene3D" id="3.40.50.200">
    <property type="entry name" value="Peptidase S8/S53 domain"/>
    <property type="match status" value="1"/>
</dbReference>
<comment type="caution">
    <text evidence="8">Lacks conserved residue(s) required for the propagation of feature annotation.</text>
</comment>
<keyword evidence="2" id="KW-0645">Protease</keyword>
<keyword evidence="3 8" id="KW-0479">Metal-binding</keyword>
<dbReference type="GO" id="GO:0005506">
    <property type="term" value="F:iron ion binding"/>
    <property type="evidence" value="ECO:0007669"/>
    <property type="project" value="InterPro"/>
</dbReference>
<feature type="binding site" evidence="8">
    <location>
        <position position="433"/>
    </location>
    <ligand>
        <name>Ca(2+)</name>
        <dbReference type="ChEBI" id="CHEBI:29108"/>
    </ligand>
</feature>
<evidence type="ECO:0000256" key="4">
    <source>
        <dbReference type="ARBA" id="ARBA00022801"/>
    </source>
</evidence>
<proteinExistence type="inferred from homology"/>
<dbReference type="AlphaFoldDB" id="A0AAN7VRN5"/>
<dbReference type="InterPro" id="IPR050364">
    <property type="entry name" value="Cytochrome_P450_fung"/>
</dbReference>
<dbReference type="GO" id="GO:0004497">
    <property type="term" value="F:monooxygenase activity"/>
    <property type="evidence" value="ECO:0007669"/>
    <property type="project" value="InterPro"/>
</dbReference>
<evidence type="ECO:0000313" key="11">
    <source>
        <dbReference type="EMBL" id="KAK5691023.1"/>
    </source>
</evidence>
<accession>A0AAN7VRN5</accession>
<feature type="transmembrane region" description="Helical" evidence="9">
    <location>
        <begin position="468"/>
        <end position="490"/>
    </location>
</feature>
<keyword evidence="9" id="KW-0472">Membrane</keyword>
<comment type="cofactor">
    <cofactor evidence="8">
        <name>Ca(2+)</name>
        <dbReference type="ChEBI" id="CHEBI:29108"/>
    </cofactor>
    <text evidence="8">Binds 1 Ca(2+) ion per subunit.</text>
</comment>
<dbReference type="GO" id="GO:0004252">
    <property type="term" value="F:serine-type endopeptidase activity"/>
    <property type="evidence" value="ECO:0007669"/>
    <property type="project" value="InterPro"/>
</dbReference>
<evidence type="ECO:0000256" key="1">
    <source>
        <dbReference type="ARBA" id="ARBA00010617"/>
    </source>
</evidence>
<evidence type="ECO:0000256" key="5">
    <source>
        <dbReference type="ARBA" id="ARBA00022825"/>
    </source>
</evidence>
<dbReference type="InterPro" id="IPR023828">
    <property type="entry name" value="Peptidase_S8_Ser-AS"/>
</dbReference>
<dbReference type="GO" id="GO:0016705">
    <property type="term" value="F:oxidoreductase activity, acting on paired donors, with incorporation or reduction of molecular oxygen"/>
    <property type="evidence" value="ECO:0007669"/>
    <property type="project" value="InterPro"/>
</dbReference>
<evidence type="ECO:0000313" key="12">
    <source>
        <dbReference type="Proteomes" id="UP001310594"/>
    </source>
</evidence>
<keyword evidence="6" id="KW-0560">Oxidoreductase</keyword>
<dbReference type="SUPFAM" id="SSF48264">
    <property type="entry name" value="Cytochrome P450"/>
    <property type="match status" value="2"/>
</dbReference>
<dbReference type="Gene3D" id="1.10.630.10">
    <property type="entry name" value="Cytochrome P450"/>
    <property type="match status" value="1"/>
</dbReference>
<gene>
    <name evidence="11" type="ORF">LTR97_011674</name>
</gene>
<dbReference type="GO" id="GO:0020037">
    <property type="term" value="F:heme binding"/>
    <property type="evidence" value="ECO:0007669"/>
    <property type="project" value="InterPro"/>
</dbReference>
<evidence type="ECO:0000256" key="2">
    <source>
        <dbReference type="ARBA" id="ARBA00022670"/>
    </source>
</evidence>
<keyword evidence="5" id="KW-0720">Serine protease</keyword>
<evidence type="ECO:0000256" key="6">
    <source>
        <dbReference type="ARBA" id="ARBA00023002"/>
    </source>
</evidence>
<reference evidence="11" key="1">
    <citation type="submission" date="2023-08" db="EMBL/GenBank/DDBJ databases">
        <title>Black Yeasts Isolated from many extreme environments.</title>
        <authorList>
            <person name="Coleine C."/>
            <person name="Stajich J.E."/>
            <person name="Selbmann L."/>
        </authorList>
    </citation>
    <scope>NUCLEOTIDE SEQUENCE</scope>
    <source>
        <strain evidence="11">CCFEE 5810</strain>
    </source>
</reference>
<dbReference type="InterPro" id="IPR036852">
    <property type="entry name" value="Peptidase_S8/S53_dom_sf"/>
</dbReference>
<evidence type="ECO:0000259" key="10">
    <source>
        <dbReference type="PROSITE" id="PS51695"/>
    </source>
</evidence>
<feature type="binding site" evidence="8">
    <location>
        <position position="435"/>
    </location>
    <ligand>
        <name>Ca(2+)</name>
        <dbReference type="ChEBI" id="CHEBI:29108"/>
    </ligand>
</feature>
<dbReference type="GO" id="GO:0006508">
    <property type="term" value="P:proteolysis"/>
    <property type="evidence" value="ECO:0007669"/>
    <property type="project" value="UniProtKB-KW"/>
</dbReference>
<dbReference type="PANTHER" id="PTHR46300">
    <property type="entry name" value="P450, PUTATIVE (EUROFUNG)-RELATED-RELATED"/>
    <property type="match status" value="1"/>
</dbReference>
<dbReference type="PANTHER" id="PTHR46300:SF8">
    <property type="entry name" value="CYTOCHROME P450 2E1"/>
    <property type="match status" value="1"/>
</dbReference>
<comment type="caution">
    <text evidence="11">The sequence shown here is derived from an EMBL/GenBank/DDBJ whole genome shotgun (WGS) entry which is preliminary data.</text>
</comment>
<dbReference type="InterPro" id="IPR030400">
    <property type="entry name" value="Sedolisin_dom"/>
</dbReference>
<protein>
    <recommendedName>
        <fullName evidence="10">Peptidase S53 domain-containing protein</fullName>
    </recommendedName>
</protein>
<dbReference type="EMBL" id="JAVRQU010000022">
    <property type="protein sequence ID" value="KAK5691023.1"/>
    <property type="molecule type" value="Genomic_DNA"/>
</dbReference>
<evidence type="ECO:0000256" key="8">
    <source>
        <dbReference type="PROSITE-ProRule" id="PRU01032"/>
    </source>
</evidence>
<feature type="transmembrane region" description="Helical" evidence="9">
    <location>
        <begin position="502"/>
        <end position="523"/>
    </location>
</feature>
<evidence type="ECO:0000256" key="7">
    <source>
        <dbReference type="ARBA" id="ARBA00023004"/>
    </source>
</evidence>
<keyword evidence="8" id="KW-0106">Calcium</keyword>
<feature type="transmembrane region" description="Helical" evidence="9">
    <location>
        <begin position="535"/>
        <end position="555"/>
    </location>
</feature>